<dbReference type="CDD" id="cd00093">
    <property type="entry name" value="HTH_XRE"/>
    <property type="match status" value="1"/>
</dbReference>
<dbReference type="AlphaFoldDB" id="A0A9X7M2I1"/>
<dbReference type="InterPro" id="IPR010982">
    <property type="entry name" value="Lambda_DNA-bd_dom_sf"/>
</dbReference>
<dbReference type="PANTHER" id="PTHR46558:SF11">
    <property type="entry name" value="HTH-TYPE TRANSCRIPTIONAL REGULATOR XRE"/>
    <property type="match status" value="1"/>
</dbReference>
<name>A0A9X7M2I1_BACCE</name>
<dbReference type="InterPro" id="IPR001387">
    <property type="entry name" value="Cro/C1-type_HTH"/>
</dbReference>
<evidence type="ECO:0000256" key="1">
    <source>
        <dbReference type="ARBA" id="ARBA00023125"/>
    </source>
</evidence>
<dbReference type="Gene3D" id="1.10.260.40">
    <property type="entry name" value="lambda repressor-like DNA-binding domains"/>
    <property type="match status" value="1"/>
</dbReference>
<accession>A0A9X7M2I1</accession>
<evidence type="ECO:0000259" key="2">
    <source>
        <dbReference type="PROSITE" id="PS50943"/>
    </source>
</evidence>
<proteinExistence type="predicted"/>
<dbReference type="RefSeq" id="WP_098806416.1">
    <property type="nucleotide sequence ID" value="NZ_CP031778.1"/>
</dbReference>
<gene>
    <name evidence="3" type="ORF">D0437_28855</name>
</gene>
<dbReference type="Proteomes" id="UP000321735">
    <property type="component" value="Chromosome"/>
</dbReference>
<protein>
    <submittedName>
        <fullName evidence="3">XRE family transcriptional regulator</fullName>
    </submittedName>
</protein>
<sequence length="130" mass="15070">MENTTFGKNLTKLRVIRGLSKKEFAKAINTPYSTVASWERGEKIPKIERLPTIAKFFNVSEAYLLNNVTDDNDILESTELPTDPIERMAQILIEKYRNIPDEHKPRVEKEILRIAQLLRIEIEMNSQNGK</sequence>
<dbReference type="SMART" id="SM00530">
    <property type="entry name" value="HTH_XRE"/>
    <property type="match status" value="1"/>
</dbReference>
<reference evidence="3 4" key="1">
    <citation type="journal article" date="2019" name="Ecotoxicol. Environ. Saf.">
        <title>Microbial characterization of heavy metal resistant bacterial strains isolated from an electroplating wastewater treatment plant.</title>
        <authorList>
            <person name="Cai X."/>
            <person name="Zheng X."/>
            <person name="Zhang D."/>
            <person name="Iqbal W."/>
            <person name="Liu C."/>
            <person name="Yang B."/>
            <person name="Zhao X."/>
            <person name="Lu X."/>
            <person name="Mao Y."/>
        </authorList>
    </citation>
    <scope>NUCLEOTIDE SEQUENCE [LARGE SCALE GENOMIC DNA]</scope>
    <source>
        <strain evidence="3 4">Co1-1</strain>
    </source>
</reference>
<feature type="domain" description="HTH cro/C1-type" evidence="2">
    <location>
        <begin position="10"/>
        <end position="64"/>
    </location>
</feature>
<organism evidence="3 4">
    <name type="scientific">Bacillus cereus</name>
    <dbReference type="NCBI Taxonomy" id="1396"/>
    <lineage>
        <taxon>Bacteria</taxon>
        <taxon>Bacillati</taxon>
        <taxon>Bacillota</taxon>
        <taxon>Bacilli</taxon>
        <taxon>Bacillales</taxon>
        <taxon>Bacillaceae</taxon>
        <taxon>Bacillus</taxon>
        <taxon>Bacillus cereus group</taxon>
    </lineage>
</organism>
<evidence type="ECO:0000313" key="3">
    <source>
        <dbReference type="EMBL" id="QDZ76828.1"/>
    </source>
</evidence>
<dbReference type="EMBL" id="CP031778">
    <property type="protein sequence ID" value="QDZ76828.1"/>
    <property type="molecule type" value="Genomic_DNA"/>
</dbReference>
<dbReference type="Pfam" id="PF01381">
    <property type="entry name" value="HTH_3"/>
    <property type="match status" value="1"/>
</dbReference>
<dbReference type="PANTHER" id="PTHR46558">
    <property type="entry name" value="TRACRIPTIONAL REGULATORY PROTEIN-RELATED-RELATED"/>
    <property type="match status" value="1"/>
</dbReference>
<dbReference type="GO" id="GO:0003677">
    <property type="term" value="F:DNA binding"/>
    <property type="evidence" value="ECO:0007669"/>
    <property type="project" value="UniProtKB-KW"/>
</dbReference>
<dbReference type="PROSITE" id="PS50943">
    <property type="entry name" value="HTH_CROC1"/>
    <property type="match status" value="1"/>
</dbReference>
<evidence type="ECO:0000313" key="4">
    <source>
        <dbReference type="Proteomes" id="UP000321735"/>
    </source>
</evidence>
<keyword evidence="1" id="KW-0238">DNA-binding</keyword>
<dbReference type="SUPFAM" id="SSF47413">
    <property type="entry name" value="lambda repressor-like DNA-binding domains"/>
    <property type="match status" value="1"/>
</dbReference>